<dbReference type="Gene3D" id="3.40.50.1360">
    <property type="match status" value="1"/>
</dbReference>
<dbReference type="RefSeq" id="WP_006568980.1">
    <property type="nucleotide sequence ID" value="NZ_BAABZP010000001.1"/>
</dbReference>
<evidence type="ECO:0000256" key="1">
    <source>
        <dbReference type="ARBA" id="ARBA00023015"/>
    </source>
</evidence>
<dbReference type="SMART" id="SM00420">
    <property type="entry name" value="HTH_DEOR"/>
    <property type="match status" value="1"/>
</dbReference>
<dbReference type="GO" id="GO:0003700">
    <property type="term" value="F:DNA-binding transcription factor activity"/>
    <property type="evidence" value="ECO:0007669"/>
    <property type="project" value="InterPro"/>
</dbReference>
<dbReference type="PANTHER" id="PTHR30363:SF44">
    <property type="entry name" value="AGA OPERON TRANSCRIPTIONAL REPRESSOR-RELATED"/>
    <property type="match status" value="1"/>
</dbReference>
<dbReference type="InterPro" id="IPR050313">
    <property type="entry name" value="Carb_Metab_HTH_regulators"/>
</dbReference>
<dbReference type="EMBL" id="CACRSQ010000003">
    <property type="protein sequence ID" value="VYS88364.1"/>
    <property type="molecule type" value="Genomic_DNA"/>
</dbReference>
<dbReference type="GO" id="GO:0016740">
    <property type="term" value="F:transferase activity"/>
    <property type="evidence" value="ECO:0007669"/>
    <property type="project" value="UniProtKB-KW"/>
</dbReference>
<dbReference type="InterPro" id="IPR001034">
    <property type="entry name" value="DeoR_HTH"/>
</dbReference>
<evidence type="ECO:0000313" key="3">
    <source>
        <dbReference type="EMBL" id="VYS88364.1"/>
    </source>
</evidence>
<dbReference type="PRINTS" id="PR00037">
    <property type="entry name" value="HTHLACR"/>
</dbReference>
<dbReference type="SMART" id="SM01134">
    <property type="entry name" value="DeoRC"/>
    <property type="match status" value="1"/>
</dbReference>
<dbReference type="SUPFAM" id="SSF100950">
    <property type="entry name" value="NagB/RpiA/CoA transferase-like"/>
    <property type="match status" value="1"/>
</dbReference>
<sequence length="254" mass="28334">MLADERHNSIIAQINQFGSVRVKDLSQMYNVTEDCIRKDLTYLENQGLLKKIYGGAVKTRVMTHDFQVSDRADKNIEAKRAIAQKALSLIKDGDTIFLDISTTNIELAKILVSSNKHVTLVTNCIDVILAANVPDSNVKLIVLGGTTDELHGGFVGGITDAQLKQYQFDIAFIGVVGVDLELNRVSTYITEDGITKRTAIECSSRSYMMLETRKLHEDGTFWYAQVSHFTGALMDKLPDQSIGKLTKDYPIEWL</sequence>
<name>A0A6N2S5T4_9FIRM</name>
<accession>A0A6N2S5T4</accession>
<dbReference type="PANTHER" id="PTHR30363">
    <property type="entry name" value="HTH-TYPE TRANSCRIPTIONAL REGULATOR SRLR-RELATED"/>
    <property type="match status" value="1"/>
</dbReference>
<evidence type="ECO:0000256" key="2">
    <source>
        <dbReference type="ARBA" id="ARBA00023163"/>
    </source>
</evidence>
<dbReference type="AlphaFoldDB" id="A0A6N2S5T4"/>
<reference evidence="3" key="1">
    <citation type="submission" date="2019-11" db="EMBL/GenBank/DDBJ databases">
        <authorList>
            <person name="Feng L."/>
        </authorList>
    </citation>
    <scope>NUCLEOTIDE SEQUENCE</scope>
    <source>
        <strain evidence="3">AcaccaeLFYP115</strain>
    </source>
</reference>
<gene>
    <name evidence="3" type="primary">lacR_1</name>
    <name evidence="3" type="ORF">ACLFYP115_00781</name>
</gene>
<organism evidence="3">
    <name type="scientific">Anaerostipes caccae</name>
    <dbReference type="NCBI Taxonomy" id="105841"/>
    <lineage>
        <taxon>Bacteria</taxon>
        <taxon>Bacillati</taxon>
        <taxon>Bacillota</taxon>
        <taxon>Clostridia</taxon>
        <taxon>Lachnospirales</taxon>
        <taxon>Lachnospiraceae</taxon>
        <taxon>Anaerostipes</taxon>
    </lineage>
</organism>
<keyword evidence="2" id="KW-0804">Transcription</keyword>
<protein>
    <submittedName>
        <fullName evidence="3">Lactose phosphotransferase system repressor</fullName>
    </submittedName>
</protein>
<dbReference type="InterPro" id="IPR036390">
    <property type="entry name" value="WH_DNA-bd_sf"/>
</dbReference>
<dbReference type="Pfam" id="PF00455">
    <property type="entry name" value="DeoRC"/>
    <property type="match status" value="1"/>
</dbReference>
<dbReference type="SUPFAM" id="SSF46785">
    <property type="entry name" value="Winged helix' DNA-binding domain"/>
    <property type="match status" value="1"/>
</dbReference>
<keyword evidence="3" id="KW-0808">Transferase</keyword>
<dbReference type="Pfam" id="PF08220">
    <property type="entry name" value="HTH_DeoR"/>
    <property type="match status" value="1"/>
</dbReference>
<keyword evidence="1" id="KW-0805">Transcription regulation</keyword>
<dbReference type="PROSITE" id="PS51000">
    <property type="entry name" value="HTH_DEOR_2"/>
    <property type="match status" value="1"/>
</dbReference>
<dbReference type="InterPro" id="IPR037171">
    <property type="entry name" value="NagB/RpiA_transferase-like"/>
</dbReference>
<proteinExistence type="predicted"/>
<dbReference type="InterPro" id="IPR014036">
    <property type="entry name" value="DeoR-like_C"/>
</dbReference>